<sequence length="314" mass="34696">MTYSYYGDVAMTFALNTTFESLVHDSASVFVHSLELEDLPQESQNVISSITQNYKDRMHNENAHALIVTDFNGVLYSKVAKKRADYASTSEIRKNLLGLTQNKQNHVYVASSKKSEYLGALLGDVPNLGLAAEHSLAIKGRDASHFTYRVHPQAAAAALANIQEEIENTGNFWLAKEFAFSTNYGYDSGDTQVPVVIAELQKRLSSDDKFKANNVAFNIEDDTTNPTAPQIKVMLAIKGKAYVVGEALKHYSYAFGLSLGDKPADEGMHEMMTKYGFLSVYVSADTNAQKKTAANYILRNPDEVAVLLRELAKL</sequence>
<dbReference type="GO" id="GO:0005992">
    <property type="term" value="P:trehalose biosynthetic process"/>
    <property type="evidence" value="ECO:0007669"/>
    <property type="project" value="InterPro"/>
</dbReference>
<accession>A0A9Q3GSK3</accession>
<name>A0A9Q3GSK3_9BASI</name>
<proteinExistence type="inferred from homology"/>
<evidence type="ECO:0000313" key="2">
    <source>
        <dbReference type="EMBL" id="MBW0477280.1"/>
    </source>
</evidence>
<dbReference type="InterPro" id="IPR036412">
    <property type="entry name" value="HAD-like_sf"/>
</dbReference>
<reference evidence="2" key="1">
    <citation type="submission" date="2021-03" db="EMBL/GenBank/DDBJ databases">
        <title>Draft genome sequence of rust myrtle Austropuccinia psidii MF-1, a brazilian biotype.</title>
        <authorList>
            <person name="Quecine M.C."/>
            <person name="Pachon D.M.R."/>
            <person name="Bonatelli M.L."/>
            <person name="Correr F.H."/>
            <person name="Franceschini L.M."/>
            <person name="Leite T.F."/>
            <person name="Margarido G.R.A."/>
            <person name="Almeida C.A."/>
            <person name="Ferrarezi J.A."/>
            <person name="Labate C.A."/>
        </authorList>
    </citation>
    <scope>NUCLEOTIDE SEQUENCE</scope>
    <source>
        <strain evidence="2">MF-1</strain>
    </source>
</reference>
<dbReference type="SUPFAM" id="SSF56784">
    <property type="entry name" value="HAD-like"/>
    <property type="match status" value="1"/>
</dbReference>
<protein>
    <submittedName>
        <fullName evidence="2">Uncharacterized protein</fullName>
    </submittedName>
</protein>
<dbReference type="InterPro" id="IPR001830">
    <property type="entry name" value="Glyco_trans_20"/>
</dbReference>
<keyword evidence="3" id="KW-1185">Reference proteome</keyword>
<comment type="similarity">
    <text evidence="1">In the N-terminal section; belongs to the glycosyltransferase 20 family.</text>
</comment>
<gene>
    <name evidence="2" type="ORF">O181_016995</name>
</gene>
<comment type="caution">
    <text evidence="2">The sequence shown here is derived from an EMBL/GenBank/DDBJ whole genome shotgun (WGS) entry which is preliminary data.</text>
</comment>
<dbReference type="EMBL" id="AVOT02004757">
    <property type="protein sequence ID" value="MBW0477280.1"/>
    <property type="molecule type" value="Genomic_DNA"/>
</dbReference>
<dbReference type="Gene3D" id="3.40.50.1000">
    <property type="entry name" value="HAD superfamily/HAD-like"/>
    <property type="match status" value="1"/>
</dbReference>
<dbReference type="AlphaFoldDB" id="A0A9Q3GSK3"/>
<dbReference type="PANTHER" id="PTHR10788">
    <property type="entry name" value="TREHALOSE-6-PHOSPHATE SYNTHASE"/>
    <property type="match status" value="1"/>
</dbReference>
<dbReference type="InterPro" id="IPR023214">
    <property type="entry name" value="HAD_sf"/>
</dbReference>
<dbReference type="Pfam" id="PF02358">
    <property type="entry name" value="Trehalose_PPase"/>
    <property type="match status" value="1"/>
</dbReference>
<dbReference type="GO" id="GO:0003825">
    <property type="term" value="F:alpha,alpha-trehalose-phosphate synthase (UDP-forming) activity"/>
    <property type="evidence" value="ECO:0007669"/>
    <property type="project" value="TreeGrafter"/>
</dbReference>
<dbReference type="PANTHER" id="PTHR10788:SF106">
    <property type="entry name" value="BCDNA.GH08860"/>
    <property type="match status" value="1"/>
</dbReference>
<evidence type="ECO:0000256" key="1">
    <source>
        <dbReference type="ARBA" id="ARBA00005409"/>
    </source>
</evidence>
<dbReference type="OrthoDB" id="2497017at2759"/>
<evidence type="ECO:0000313" key="3">
    <source>
        <dbReference type="Proteomes" id="UP000765509"/>
    </source>
</evidence>
<dbReference type="Proteomes" id="UP000765509">
    <property type="component" value="Unassembled WGS sequence"/>
</dbReference>
<dbReference type="InterPro" id="IPR003337">
    <property type="entry name" value="Trehalose_PPase"/>
</dbReference>
<organism evidence="2 3">
    <name type="scientific">Austropuccinia psidii MF-1</name>
    <dbReference type="NCBI Taxonomy" id="1389203"/>
    <lineage>
        <taxon>Eukaryota</taxon>
        <taxon>Fungi</taxon>
        <taxon>Dikarya</taxon>
        <taxon>Basidiomycota</taxon>
        <taxon>Pucciniomycotina</taxon>
        <taxon>Pucciniomycetes</taxon>
        <taxon>Pucciniales</taxon>
        <taxon>Sphaerophragmiaceae</taxon>
        <taxon>Austropuccinia</taxon>
    </lineage>
</organism>